<dbReference type="PANTHER" id="PTHR33154">
    <property type="entry name" value="TRANSCRIPTIONAL REGULATOR, ARSR FAMILY"/>
    <property type="match status" value="1"/>
</dbReference>
<evidence type="ECO:0000259" key="4">
    <source>
        <dbReference type="PROSITE" id="PS50987"/>
    </source>
</evidence>
<dbReference type="InterPro" id="IPR001845">
    <property type="entry name" value="HTH_ArsR_DNA-bd_dom"/>
</dbReference>
<dbReference type="EMBL" id="CP022990">
    <property type="protein sequence ID" value="ASW02151.1"/>
    <property type="molecule type" value="Genomic_DNA"/>
</dbReference>
<reference evidence="5 6" key="1">
    <citation type="submission" date="2017-08" db="EMBL/GenBank/DDBJ databases">
        <title>Identification and genetic characteristics of simultaneous BTEX- and naphthalene-degrading Paraburkholderia sp. BN5 isolated from petroleum-contaminated soil.</title>
        <authorList>
            <person name="Lee Y."/>
            <person name="Jeon C.O."/>
        </authorList>
    </citation>
    <scope>NUCLEOTIDE SEQUENCE [LARGE SCALE GENOMIC DNA]</scope>
    <source>
        <strain evidence="5 6">BN5</strain>
    </source>
</reference>
<evidence type="ECO:0000313" key="6">
    <source>
        <dbReference type="Proteomes" id="UP000215158"/>
    </source>
</evidence>
<dbReference type="OrthoDB" id="9790747at2"/>
<evidence type="ECO:0000313" key="5">
    <source>
        <dbReference type="EMBL" id="ASW02151.1"/>
    </source>
</evidence>
<dbReference type="CDD" id="cd00090">
    <property type="entry name" value="HTH_ARSR"/>
    <property type="match status" value="1"/>
</dbReference>
<evidence type="ECO:0000256" key="3">
    <source>
        <dbReference type="ARBA" id="ARBA00023163"/>
    </source>
</evidence>
<dbReference type="InterPro" id="IPR036388">
    <property type="entry name" value="WH-like_DNA-bd_sf"/>
</dbReference>
<accession>A0A248VT02</accession>
<dbReference type="InterPro" id="IPR036390">
    <property type="entry name" value="WH_DNA-bd_sf"/>
</dbReference>
<dbReference type="PROSITE" id="PS50987">
    <property type="entry name" value="HTH_ARSR_2"/>
    <property type="match status" value="1"/>
</dbReference>
<evidence type="ECO:0000256" key="2">
    <source>
        <dbReference type="ARBA" id="ARBA00023125"/>
    </source>
</evidence>
<dbReference type="SUPFAM" id="SSF46785">
    <property type="entry name" value="Winged helix' DNA-binding domain"/>
    <property type="match status" value="1"/>
</dbReference>
<dbReference type="GO" id="GO:0003677">
    <property type="term" value="F:DNA binding"/>
    <property type="evidence" value="ECO:0007669"/>
    <property type="project" value="UniProtKB-KW"/>
</dbReference>
<keyword evidence="2" id="KW-0238">DNA-binding</keyword>
<dbReference type="Proteomes" id="UP000215158">
    <property type="component" value="Chromosome 2"/>
</dbReference>
<sequence>MTDDLTRINALANASRLAVMRWLKEPALHFPYQDHADIETVGVCCTFITDKLGIAPATTTRHMRILADAGLVRAQRIGKFTYYKRIDAELQRLGRDLANL</sequence>
<dbReference type="InterPro" id="IPR051081">
    <property type="entry name" value="HTH_MetalResp_TranReg"/>
</dbReference>
<proteinExistence type="predicted"/>
<dbReference type="SMART" id="SM00418">
    <property type="entry name" value="HTH_ARSR"/>
    <property type="match status" value="1"/>
</dbReference>
<dbReference type="AlphaFoldDB" id="A0A248VT02"/>
<dbReference type="PANTHER" id="PTHR33154:SF33">
    <property type="entry name" value="TRANSCRIPTIONAL REPRESSOR SDPR"/>
    <property type="match status" value="1"/>
</dbReference>
<dbReference type="InterPro" id="IPR011991">
    <property type="entry name" value="ArsR-like_HTH"/>
</dbReference>
<dbReference type="Gene3D" id="1.10.10.10">
    <property type="entry name" value="Winged helix-like DNA-binding domain superfamily/Winged helix DNA-binding domain"/>
    <property type="match status" value="1"/>
</dbReference>
<keyword evidence="6" id="KW-1185">Reference proteome</keyword>
<keyword evidence="3" id="KW-0804">Transcription</keyword>
<protein>
    <submittedName>
        <fullName evidence="5">Transcriptional regulator</fullName>
    </submittedName>
</protein>
<organism evidence="5 6">
    <name type="scientific">Paraburkholderia aromaticivorans</name>
    <dbReference type="NCBI Taxonomy" id="2026199"/>
    <lineage>
        <taxon>Bacteria</taxon>
        <taxon>Pseudomonadati</taxon>
        <taxon>Pseudomonadota</taxon>
        <taxon>Betaproteobacteria</taxon>
        <taxon>Burkholderiales</taxon>
        <taxon>Burkholderiaceae</taxon>
        <taxon>Paraburkholderia</taxon>
    </lineage>
</organism>
<evidence type="ECO:0000256" key="1">
    <source>
        <dbReference type="ARBA" id="ARBA00023015"/>
    </source>
</evidence>
<keyword evidence="1" id="KW-0805">Transcription regulation</keyword>
<name>A0A248VT02_9BURK</name>
<dbReference type="KEGG" id="parb:CJU94_29005"/>
<dbReference type="GO" id="GO:0003700">
    <property type="term" value="F:DNA-binding transcription factor activity"/>
    <property type="evidence" value="ECO:0007669"/>
    <property type="project" value="InterPro"/>
</dbReference>
<gene>
    <name evidence="5" type="ORF">CJU94_29005</name>
</gene>
<dbReference type="RefSeq" id="WP_095422031.1">
    <property type="nucleotide sequence ID" value="NZ_CP022990.1"/>
</dbReference>
<feature type="domain" description="HTH arsR-type" evidence="4">
    <location>
        <begin position="1"/>
        <end position="100"/>
    </location>
</feature>